<dbReference type="Pfam" id="PF07690">
    <property type="entry name" value="MFS_1"/>
    <property type="match status" value="1"/>
</dbReference>
<comment type="subcellular location">
    <subcellularLocation>
        <location evidence="1">Cell membrane</location>
        <topology evidence="1">Multi-pass membrane protein</topology>
    </subcellularLocation>
</comment>
<evidence type="ECO:0000256" key="1">
    <source>
        <dbReference type="ARBA" id="ARBA00004651"/>
    </source>
</evidence>
<feature type="transmembrane region" description="Helical" evidence="7">
    <location>
        <begin position="224"/>
        <end position="249"/>
    </location>
</feature>
<feature type="transmembrane region" description="Helical" evidence="7">
    <location>
        <begin position="161"/>
        <end position="182"/>
    </location>
</feature>
<dbReference type="InterPro" id="IPR011701">
    <property type="entry name" value="MFS"/>
</dbReference>
<accession>A0ABN3NUS7</accession>
<feature type="transmembrane region" description="Helical" evidence="7">
    <location>
        <begin position="44"/>
        <end position="65"/>
    </location>
</feature>
<feature type="transmembrane region" description="Helical" evidence="7">
    <location>
        <begin position="291"/>
        <end position="313"/>
    </location>
</feature>
<evidence type="ECO:0000256" key="2">
    <source>
        <dbReference type="ARBA" id="ARBA00022448"/>
    </source>
</evidence>
<evidence type="ECO:0000256" key="6">
    <source>
        <dbReference type="ARBA" id="ARBA00023136"/>
    </source>
</evidence>
<reference evidence="9 10" key="1">
    <citation type="journal article" date="2019" name="Int. J. Syst. Evol. Microbiol.">
        <title>The Global Catalogue of Microorganisms (GCM) 10K type strain sequencing project: providing services to taxonomists for standard genome sequencing and annotation.</title>
        <authorList>
            <consortium name="The Broad Institute Genomics Platform"/>
            <consortium name="The Broad Institute Genome Sequencing Center for Infectious Disease"/>
            <person name="Wu L."/>
            <person name="Ma J."/>
        </authorList>
    </citation>
    <scope>NUCLEOTIDE SEQUENCE [LARGE SCALE GENOMIC DNA]</scope>
    <source>
        <strain evidence="9 10">JCM 6924</strain>
    </source>
</reference>
<dbReference type="PANTHER" id="PTHR23517">
    <property type="entry name" value="RESISTANCE PROTEIN MDTM, PUTATIVE-RELATED-RELATED"/>
    <property type="match status" value="1"/>
</dbReference>
<keyword evidence="5 7" id="KW-1133">Transmembrane helix</keyword>
<keyword evidence="4 7" id="KW-0812">Transmembrane</keyword>
<evidence type="ECO:0000256" key="3">
    <source>
        <dbReference type="ARBA" id="ARBA00022475"/>
    </source>
</evidence>
<evidence type="ECO:0000256" key="7">
    <source>
        <dbReference type="SAM" id="Phobius"/>
    </source>
</evidence>
<protein>
    <submittedName>
        <fullName evidence="9">MFS transporter</fullName>
    </submittedName>
</protein>
<evidence type="ECO:0000313" key="10">
    <source>
        <dbReference type="Proteomes" id="UP001501095"/>
    </source>
</evidence>
<dbReference type="InterPro" id="IPR036259">
    <property type="entry name" value="MFS_trans_sf"/>
</dbReference>
<evidence type="ECO:0000256" key="4">
    <source>
        <dbReference type="ARBA" id="ARBA00022692"/>
    </source>
</evidence>
<dbReference type="Proteomes" id="UP001501095">
    <property type="component" value="Unassembled WGS sequence"/>
</dbReference>
<feature type="transmembrane region" description="Helical" evidence="7">
    <location>
        <begin position="319"/>
        <end position="347"/>
    </location>
</feature>
<organism evidence="9 10">
    <name type="scientific">Streptomyces levis</name>
    <dbReference type="NCBI Taxonomy" id="285566"/>
    <lineage>
        <taxon>Bacteria</taxon>
        <taxon>Bacillati</taxon>
        <taxon>Actinomycetota</taxon>
        <taxon>Actinomycetes</taxon>
        <taxon>Kitasatosporales</taxon>
        <taxon>Streptomycetaceae</taxon>
        <taxon>Streptomyces</taxon>
    </lineage>
</organism>
<feature type="domain" description="Major facilitator superfamily (MFS) profile" evidence="8">
    <location>
        <begin position="224"/>
        <end position="419"/>
    </location>
</feature>
<feature type="transmembrane region" description="Helical" evidence="7">
    <location>
        <begin position="12"/>
        <end position="32"/>
    </location>
</feature>
<keyword evidence="3" id="KW-1003">Cell membrane</keyword>
<feature type="transmembrane region" description="Helical" evidence="7">
    <location>
        <begin position="368"/>
        <end position="396"/>
    </location>
</feature>
<keyword evidence="6 7" id="KW-0472">Membrane</keyword>
<dbReference type="EMBL" id="BAAATM010000012">
    <property type="protein sequence ID" value="GAA2538952.1"/>
    <property type="molecule type" value="Genomic_DNA"/>
</dbReference>
<evidence type="ECO:0000256" key="5">
    <source>
        <dbReference type="ARBA" id="ARBA00022989"/>
    </source>
</evidence>
<name>A0ABN3NUS7_9ACTN</name>
<dbReference type="PROSITE" id="PS50850">
    <property type="entry name" value="MFS"/>
    <property type="match status" value="1"/>
</dbReference>
<dbReference type="RefSeq" id="WP_344538627.1">
    <property type="nucleotide sequence ID" value="NZ_BAAATM010000012.1"/>
</dbReference>
<dbReference type="SUPFAM" id="SSF103473">
    <property type="entry name" value="MFS general substrate transporter"/>
    <property type="match status" value="1"/>
</dbReference>
<keyword evidence="2" id="KW-0813">Transport</keyword>
<evidence type="ECO:0000313" key="9">
    <source>
        <dbReference type="EMBL" id="GAA2538952.1"/>
    </source>
</evidence>
<feature type="transmembrane region" description="Helical" evidence="7">
    <location>
        <begin position="261"/>
        <end position="279"/>
    </location>
</feature>
<gene>
    <name evidence="9" type="ORF">GCM10010423_40840</name>
</gene>
<dbReference type="PANTHER" id="PTHR23517:SF2">
    <property type="entry name" value="MULTIDRUG RESISTANCE PROTEIN MDTH"/>
    <property type="match status" value="1"/>
</dbReference>
<dbReference type="InterPro" id="IPR020846">
    <property type="entry name" value="MFS_dom"/>
</dbReference>
<evidence type="ECO:0000259" key="8">
    <source>
        <dbReference type="PROSITE" id="PS50850"/>
    </source>
</evidence>
<sequence>MKLTAGGRRLAVAALVQSLGIGLFMASSMAYFTRQVDLTANQVASGLALAGIVALGISLLGGVLADRYGARRVLAAVYTGRGLCCAAYVFVTGFWQFMVVTLCAVACDRAGPPVLQALVAVAVPERQERTRLLAVVNVVRNCGLGAGALAAGVALAGDTQAAYRITLVAIGLAFLGGAVLVLRVPELAAPVPAAREDETGADETGADVTRRKRAGNRVLPDGRYLALTALNFLLFFFDTMLLVAMPLWILEHTDAPRVTVSVLFALNTALVVVLQIPVSRLATGQRRTTRMLTWTGAVLGVSSLCFAASGSVAGGPAVAWLATAVVLLTLSEVIANAAVWDLSIALAPPEQRGRYLSVFNLSVAGQRVLGPVMVTGLLLGAGTLGWVVAAAVLVVAGGAAERVARAAGERTRPVVPADA</sequence>
<dbReference type="InterPro" id="IPR050171">
    <property type="entry name" value="MFS_Transporters"/>
</dbReference>
<keyword evidence="10" id="KW-1185">Reference proteome</keyword>
<dbReference type="Gene3D" id="1.20.1250.20">
    <property type="entry name" value="MFS general substrate transporter like domains"/>
    <property type="match status" value="1"/>
</dbReference>
<feature type="transmembrane region" description="Helical" evidence="7">
    <location>
        <begin position="72"/>
        <end position="91"/>
    </location>
</feature>
<proteinExistence type="predicted"/>
<comment type="caution">
    <text evidence="9">The sequence shown here is derived from an EMBL/GenBank/DDBJ whole genome shotgun (WGS) entry which is preliminary data.</text>
</comment>